<reference evidence="1" key="1">
    <citation type="submission" date="2023-10" db="EMBL/GenBank/DDBJ databases">
        <title>The genome sequence of Streptomyces violaceoruber CGMCC 4.1801.</title>
        <authorList>
            <person name="Mo P."/>
        </authorList>
    </citation>
    <scope>NUCLEOTIDE SEQUENCE</scope>
    <source>
        <strain evidence="1">CGMCC 4.1801</strain>
    </source>
</reference>
<organism evidence="1 2">
    <name type="scientific">Streptomyces violaceoruber</name>
    <dbReference type="NCBI Taxonomy" id="1935"/>
    <lineage>
        <taxon>Bacteria</taxon>
        <taxon>Bacillati</taxon>
        <taxon>Actinomycetota</taxon>
        <taxon>Actinomycetes</taxon>
        <taxon>Kitasatosporales</taxon>
        <taxon>Streptomycetaceae</taxon>
        <taxon>Streptomyces</taxon>
        <taxon>Streptomyces violaceoruber group</taxon>
    </lineage>
</organism>
<dbReference type="Proteomes" id="UP001303608">
    <property type="component" value="Chromosome"/>
</dbReference>
<gene>
    <name evidence="1" type="ORF">R2E43_27320</name>
</gene>
<evidence type="ECO:0000313" key="2">
    <source>
        <dbReference type="Proteomes" id="UP001303608"/>
    </source>
</evidence>
<keyword evidence="1" id="KW-0255">Endonuclease</keyword>
<proteinExistence type="predicted"/>
<keyword evidence="1" id="KW-0378">Hydrolase</keyword>
<keyword evidence="1" id="KW-0540">Nuclease</keyword>
<protein>
    <submittedName>
        <fullName evidence="1">HNH endonuclease</fullName>
    </submittedName>
</protein>
<keyword evidence="2" id="KW-1185">Reference proteome</keyword>
<sequence length="118" mass="13489">MSRREDLPTDVRCFLHCRLKELHGKRCFYCRRNFGKTRLRRRTLDHYIPYRIWPAWEIENLVPACEGCNNAKADSLPWPLVWLLLVQVREGTTVREANTAPAAVQAPPAGTSLASLAG</sequence>
<dbReference type="EMBL" id="CP137734">
    <property type="protein sequence ID" value="WOZ00957.1"/>
    <property type="molecule type" value="Genomic_DNA"/>
</dbReference>
<accession>A0ACD4WTZ3</accession>
<evidence type="ECO:0000313" key="1">
    <source>
        <dbReference type="EMBL" id="WOZ00957.1"/>
    </source>
</evidence>
<name>A0ACD4WTZ3_STRVN</name>